<dbReference type="GO" id="GO:0008803">
    <property type="term" value="F:bis(5'-nucleosyl)-tetraphosphatase (symmetrical) activity"/>
    <property type="evidence" value="ECO:0007669"/>
    <property type="project" value="TreeGrafter"/>
</dbReference>
<dbReference type="GO" id="GO:0016791">
    <property type="term" value="F:phosphatase activity"/>
    <property type="evidence" value="ECO:0007669"/>
    <property type="project" value="TreeGrafter"/>
</dbReference>
<name>A0A937ACP4_9BACT</name>
<dbReference type="Pfam" id="PF00149">
    <property type="entry name" value="Metallophos"/>
    <property type="match status" value="1"/>
</dbReference>
<dbReference type="GO" id="GO:0005737">
    <property type="term" value="C:cytoplasm"/>
    <property type="evidence" value="ECO:0007669"/>
    <property type="project" value="TreeGrafter"/>
</dbReference>
<dbReference type="AlphaFoldDB" id="A0A937ACP4"/>
<evidence type="ECO:0000313" key="3">
    <source>
        <dbReference type="Proteomes" id="UP000642920"/>
    </source>
</evidence>
<evidence type="ECO:0000313" key="2">
    <source>
        <dbReference type="EMBL" id="MBL0766395.1"/>
    </source>
</evidence>
<dbReference type="GO" id="GO:0110154">
    <property type="term" value="P:RNA decapping"/>
    <property type="evidence" value="ECO:0007669"/>
    <property type="project" value="TreeGrafter"/>
</dbReference>
<dbReference type="Gene3D" id="3.60.21.10">
    <property type="match status" value="1"/>
</dbReference>
<dbReference type="EMBL" id="JAERQG010000003">
    <property type="protein sequence ID" value="MBL0766395.1"/>
    <property type="molecule type" value="Genomic_DNA"/>
</dbReference>
<gene>
    <name evidence="2" type="ORF">JKP34_14105</name>
</gene>
<dbReference type="InterPro" id="IPR050126">
    <property type="entry name" value="Ap4A_hydrolase"/>
</dbReference>
<feature type="domain" description="Calcineurin-like phosphoesterase" evidence="1">
    <location>
        <begin position="4"/>
        <end position="185"/>
    </location>
</feature>
<dbReference type="Proteomes" id="UP000642920">
    <property type="component" value="Unassembled WGS sequence"/>
</dbReference>
<dbReference type="SUPFAM" id="SSF56300">
    <property type="entry name" value="Metallo-dependent phosphatases"/>
    <property type="match status" value="1"/>
</dbReference>
<accession>A0A937ACP4</accession>
<keyword evidence="3" id="KW-1185">Reference proteome</keyword>
<protein>
    <submittedName>
        <fullName evidence="2">Serine/threonine protein phosphatase</fullName>
    </submittedName>
</protein>
<sequence>MPKYAISDIHGCGLTFEELLNSIGLNKSDELFILGDYINRMPRSKEVIDKIMYLQQNDYQIHTIQGNHEDMLLDYLDSGNPPSIFTETLDSFGVKKLNQLDNHYIDWFKNLKLYKDDREHIFVHAGLDFSKANPLEDSHNLMWIRGWYETINYKWLGDRKIIHGHEPITKKRIIEMRDQFDKNQVMDIDNGCFKMEQEGMGNLCCLNLDSLELHFQKNIDQINLN</sequence>
<dbReference type="PANTHER" id="PTHR42850:SF4">
    <property type="entry name" value="ZINC-DEPENDENT ENDOPOLYPHOSPHATASE"/>
    <property type="match status" value="1"/>
</dbReference>
<organism evidence="2 3">
    <name type="scientific">Marivirga atlantica</name>
    <dbReference type="NCBI Taxonomy" id="1548457"/>
    <lineage>
        <taxon>Bacteria</taxon>
        <taxon>Pseudomonadati</taxon>
        <taxon>Bacteroidota</taxon>
        <taxon>Cytophagia</taxon>
        <taxon>Cytophagales</taxon>
        <taxon>Marivirgaceae</taxon>
        <taxon>Marivirga</taxon>
    </lineage>
</organism>
<proteinExistence type="predicted"/>
<comment type="caution">
    <text evidence="2">The sequence shown here is derived from an EMBL/GenBank/DDBJ whole genome shotgun (WGS) entry which is preliminary data.</text>
</comment>
<dbReference type="InterPro" id="IPR029052">
    <property type="entry name" value="Metallo-depent_PP-like"/>
</dbReference>
<dbReference type="InterPro" id="IPR004843">
    <property type="entry name" value="Calcineurin-like_PHP"/>
</dbReference>
<dbReference type="PANTHER" id="PTHR42850">
    <property type="entry name" value="METALLOPHOSPHOESTERASE"/>
    <property type="match status" value="1"/>
</dbReference>
<reference evidence="2" key="1">
    <citation type="submission" date="2021-01" db="EMBL/GenBank/DDBJ databases">
        <title>Marivirga sp. nov., isolated from intertidal surface sediments.</title>
        <authorList>
            <person name="Zhang M."/>
        </authorList>
    </citation>
    <scope>NUCLEOTIDE SEQUENCE</scope>
    <source>
        <strain evidence="2">SM1354</strain>
    </source>
</reference>
<evidence type="ECO:0000259" key="1">
    <source>
        <dbReference type="Pfam" id="PF00149"/>
    </source>
</evidence>
<dbReference type="RefSeq" id="WP_201922783.1">
    <property type="nucleotide sequence ID" value="NZ_JAERQG010000003.1"/>
</dbReference>